<protein>
    <submittedName>
        <fullName evidence="2">Uncharacterized protein</fullName>
    </submittedName>
</protein>
<feature type="compositionally biased region" description="Basic and acidic residues" evidence="1">
    <location>
        <begin position="126"/>
        <end position="137"/>
    </location>
</feature>
<gene>
    <name evidence="2" type="ORF">FHS49_002292</name>
</gene>
<dbReference type="AlphaFoldDB" id="A0A7W9AIT4"/>
<keyword evidence="3" id="KW-1185">Reference proteome</keyword>
<dbReference type="EMBL" id="JACIJC010000003">
    <property type="protein sequence ID" value="MBB5686276.1"/>
    <property type="molecule type" value="Genomic_DNA"/>
</dbReference>
<accession>A0A7W9AIT4</accession>
<name>A0A7W9AIT4_9SPHN</name>
<sequence length="162" mass="17201">MRRHGIMMHLFRMTAPALVLGVAAGAGIAAMTDGSVDRAMMAREGTSRTWANPDALFADRYGPAPATLAAAGPIICTGCGPGLAERRAMAEERAYDRMLADYAAQVNDDGAAVDEAAYEPAVRVTADERRGAPRSEFEESTPETVMRDVPMDDGIQGAQMPL</sequence>
<proteinExistence type="predicted"/>
<feature type="region of interest" description="Disordered" evidence="1">
    <location>
        <begin position="126"/>
        <end position="162"/>
    </location>
</feature>
<evidence type="ECO:0000256" key="1">
    <source>
        <dbReference type="SAM" id="MobiDB-lite"/>
    </source>
</evidence>
<reference evidence="2 3" key="1">
    <citation type="submission" date="2020-08" db="EMBL/GenBank/DDBJ databases">
        <title>Genomic Encyclopedia of Type Strains, Phase IV (KMG-IV): sequencing the most valuable type-strain genomes for metagenomic binning, comparative biology and taxonomic classification.</title>
        <authorList>
            <person name="Goeker M."/>
        </authorList>
    </citation>
    <scope>NUCLEOTIDE SEQUENCE [LARGE SCALE GENOMIC DNA]</scope>
    <source>
        <strain evidence="2 3">DSM 25079</strain>
    </source>
</reference>
<dbReference type="RefSeq" id="WP_184018464.1">
    <property type="nucleotide sequence ID" value="NZ_JACIJC010000003.1"/>
</dbReference>
<organism evidence="2 3">
    <name type="scientific">Sphingobium boeckii</name>
    <dbReference type="NCBI Taxonomy" id="1082345"/>
    <lineage>
        <taxon>Bacteria</taxon>
        <taxon>Pseudomonadati</taxon>
        <taxon>Pseudomonadota</taxon>
        <taxon>Alphaproteobacteria</taxon>
        <taxon>Sphingomonadales</taxon>
        <taxon>Sphingomonadaceae</taxon>
        <taxon>Sphingobium</taxon>
    </lineage>
</organism>
<dbReference type="Proteomes" id="UP000549617">
    <property type="component" value="Unassembled WGS sequence"/>
</dbReference>
<evidence type="ECO:0000313" key="2">
    <source>
        <dbReference type="EMBL" id="MBB5686276.1"/>
    </source>
</evidence>
<comment type="caution">
    <text evidence="2">The sequence shown here is derived from an EMBL/GenBank/DDBJ whole genome shotgun (WGS) entry which is preliminary data.</text>
</comment>
<evidence type="ECO:0000313" key="3">
    <source>
        <dbReference type="Proteomes" id="UP000549617"/>
    </source>
</evidence>